<gene>
    <name evidence="4" type="ORF">SAMN04488528_1008138</name>
</gene>
<dbReference type="Proteomes" id="UP000198619">
    <property type="component" value="Unassembled WGS sequence"/>
</dbReference>
<dbReference type="OrthoDB" id="1938054at2"/>
<sequence length="452" mass="51796">MEKDLMEKILKDNVKKDDLKIPETLDKLINQTIEKLPVKKYKNYYIAKRTATIAAVLIIGISIFGITMPSYAENIPFIGSIFKKLSYENSYKYSSEINKSQISNDTKVTINEVIYDGLDISLAYTVETKEPMEYAPRIMEKDLKINGNLTTFSSGGRGSFLNDRTTYIGVENFRVSRNGMPKELQEEVFLGGYVEIPDEFEFEINIKELWGIENGTWNFKFNVTNEKLKGNYKEIDINVNLDNIEEGMNINKLILTPINTSIQGNHKTINTNEEKEKNISFVAIDNMDRILLPKDSSGSAGGSGLSYFGNKFTNPYKDTKSITFIPYEMIQDVNIINEVNSYDLKNSIDKKLELDSSGELVIDKIEFLDNETKIYCKTANPYLMGFMPIYVEDKETGEAINIDKMPQITEDGYYVLSLEKMYEDKEYTLKVTKNLDCNYKIHKESSFTVDIK</sequence>
<evidence type="ECO:0000256" key="1">
    <source>
        <dbReference type="SAM" id="Phobius"/>
    </source>
</evidence>
<keyword evidence="1" id="KW-0472">Membrane</keyword>
<evidence type="ECO:0000313" key="4">
    <source>
        <dbReference type="EMBL" id="SFB00575.1"/>
    </source>
</evidence>
<proteinExistence type="predicted"/>
<dbReference type="Pfam" id="PF13786">
    <property type="entry name" value="DUF4179"/>
    <property type="match status" value="1"/>
</dbReference>
<feature type="transmembrane region" description="Helical" evidence="1">
    <location>
        <begin position="50"/>
        <end position="72"/>
    </location>
</feature>
<dbReference type="RefSeq" id="WP_090040103.1">
    <property type="nucleotide sequence ID" value="NZ_FOKI01000008.1"/>
</dbReference>
<name>A0A1I0XHQ9_9CLOT</name>
<keyword evidence="1" id="KW-0812">Transmembrane</keyword>
<dbReference type="Gene3D" id="2.60.40.1630">
    <property type="entry name" value="bacillus anthracis domain"/>
    <property type="match status" value="1"/>
</dbReference>
<dbReference type="InterPro" id="IPR040680">
    <property type="entry name" value="DUF5643"/>
</dbReference>
<keyword evidence="1" id="KW-1133">Transmembrane helix</keyword>
<dbReference type="EMBL" id="FOKI01000008">
    <property type="protein sequence ID" value="SFB00575.1"/>
    <property type="molecule type" value="Genomic_DNA"/>
</dbReference>
<dbReference type="AlphaFoldDB" id="A0A1I0XHQ9"/>
<evidence type="ECO:0000259" key="2">
    <source>
        <dbReference type="Pfam" id="PF13786"/>
    </source>
</evidence>
<dbReference type="InterPro" id="IPR025436">
    <property type="entry name" value="DUF4179"/>
</dbReference>
<evidence type="ECO:0000259" key="3">
    <source>
        <dbReference type="Pfam" id="PF18705"/>
    </source>
</evidence>
<evidence type="ECO:0008006" key="6">
    <source>
        <dbReference type="Google" id="ProtNLM"/>
    </source>
</evidence>
<feature type="domain" description="DUF4179" evidence="2">
    <location>
        <begin position="49"/>
        <end position="127"/>
    </location>
</feature>
<accession>A0A1I0XHQ9</accession>
<dbReference type="Pfam" id="PF18705">
    <property type="entry name" value="DUF5643"/>
    <property type="match status" value="1"/>
</dbReference>
<reference evidence="4 5" key="1">
    <citation type="submission" date="2016-10" db="EMBL/GenBank/DDBJ databases">
        <authorList>
            <person name="de Groot N.N."/>
        </authorList>
    </citation>
    <scope>NUCLEOTIDE SEQUENCE [LARGE SCALE GENOMIC DNA]</scope>
    <source>
        <strain evidence="4 5">DSM 12271</strain>
    </source>
</reference>
<feature type="domain" description="DUF5643" evidence="3">
    <location>
        <begin position="234"/>
        <end position="332"/>
    </location>
</feature>
<keyword evidence="5" id="KW-1185">Reference proteome</keyword>
<evidence type="ECO:0000313" key="5">
    <source>
        <dbReference type="Proteomes" id="UP000198619"/>
    </source>
</evidence>
<protein>
    <recommendedName>
        <fullName evidence="6">DUF4179 domain-containing protein</fullName>
    </recommendedName>
</protein>
<dbReference type="STRING" id="84698.SAMN04488528_1008138"/>
<organism evidence="4 5">
    <name type="scientific">Clostridium frigidicarnis</name>
    <dbReference type="NCBI Taxonomy" id="84698"/>
    <lineage>
        <taxon>Bacteria</taxon>
        <taxon>Bacillati</taxon>
        <taxon>Bacillota</taxon>
        <taxon>Clostridia</taxon>
        <taxon>Eubacteriales</taxon>
        <taxon>Clostridiaceae</taxon>
        <taxon>Clostridium</taxon>
    </lineage>
</organism>